<gene>
    <name evidence="3" type="ORF">LHJ74_23280</name>
</gene>
<reference evidence="3 4" key="1">
    <citation type="submission" date="2021-10" db="EMBL/GenBank/DDBJ databases">
        <title>Streptomyces gossypii sp. nov., isolated from soil collected from cotton field.</title>
        <authorList>
            <person name="Ge X."/>
            <person name="Chen X."/>
            <person name="Liu W."/>
        </authorList>
    </citation>
    <scope>NUCLEOTIDE SEQUENCE [LARGE SCALE GENOMIC DNA]</scope>
    <source>
        <strain evidence="3 4">N2-109</strain>
    </source>
</reference>
<accession>A0ABT2JY21</accession>
<evidence type="ECO:0000256" key="2">
    <source>
        <dbReference type="SAM" id="SignalP"/>
    </source>
</evidence>
<dbReference type="PROSITE" id="PS51257">
    <property type="entry name" value="PROKAR_LIPOPROTEIN"/>
    <property type="match status" value="1"/>
</dbReference>
<evidence type="ECO:0000313" key="4">
    <source>
        <dbReference type="Proteomes" id="UP001156389"/>
    </source>
</evidence>
<feature type="chain" id="PRO_5045287935" evidence="2">
    <location>
        <begin position="27"/>
        <end position="248"/>
    </location>
</feature>
<protein>
    <submittedName>
        <fullName evidence="3">DUF461 domain-containing protein</fullName>
    </submittedName>
</protein>
<feature type="compositionally biased region" description="Low complexity" evidence="1">
    <location>
        <begin position="168"/>
        <end position="195"/>
    </location>
</feature>
<organism evidence="3 4">
    <name type="scientific">Streptomyces gossypii</name>
    <dbReference type="NCBI Taxonomy" id="2883101"/>
    <lineage>
        <taxon>Bacteria</taxon>
        <taxon>Bacillati</taxon>
        <taxon>Actinomycetota</taxon>
        <taxon>Actinomycetes</taxon>
        <taxon>Kitasatosporales</taxon>
        <taxon>Streptomycetaceae</taxon>
        <taxon>Streptomyces</taxon>
    </lineage>
</organism>
<feature type="region of interest" description="Disordered" evidence="1">
    <location>
        <begin position="157"/>
        <end position="248"/>
    </location>
</feature>
<feature type="signal peptide" evidence="2">
    <location>
        <begin position="1"/>
        <end position="26"/>
    </location>
</feature>
<sequence length="248" mass="24077">MSSSLRRGTLAATVLALSAATLTACAAGTNAETLQVKPDNAAVDVGHIQVQAANVITTEGSEGPGPAAITAKIFNTGDKAETLQGITLGESGLAVQVTPAKGESLKVPAGGSLALGGKGNASAVIMDGAALENGSAPEISFDLSTTGSVKLRATVVPEEHDSYGDYGPTVTPTEPSPTASPEDESTTPGEETPGGETPGDDAEGQTDPNASGSPAPGASEEGTPAPGTSEAADAGAADDAAEGTEAGH</sequence>
<comment type="caution">
    <text evidence="3">The sequence shown here is derived from an EMBL/GenBank/DDBJ whole genome shotgun (WGS) entry which is preliminary data.</text>
</comment>
<evidence type="ECO:0000256" key="1">
    <source>
        <dbReference type="SAM" id="MobiDB-lite"/>
    </source>
</evidence>
<name>A0ABT2JY21_9ACTN</name>
<dbReference type="RefSeq" id="WP_260220122.1">
    <property type="nucleotide sequence ID" value="NZ_JAJAGO010000011.1"/>
</dbReference>
<proteinExistence type="predicted"/>
<dbReference type="EMBL" id="JAJAGO010000011">
    <property type="protein sequence ID" value="MCT2592799.1"/>
    <property type="molecule type" value="Genomic_DNA"/>
</dbReference>
<evidence type="ECO:0000313" key="3">
    <source>
        <dbReference type="EMBL" id="MCT2592799.1"/>
    </source>
</evidence>
<keyword evidence="2" id="KW-0732">Signal</keyword>
<dbReference type="Proteomes" id="UP001156389">
    <property type="component" value="Unassembled WGS sequence"/>
</dbReference>
<keyword evidence="4" id="KW-1185">Reference proteome</keyword>